<comment type="caution">
    <text evidence="1">The sequence shown here is derived from an EMBL/GenBank/DDBJ whole genome shotgun (WGS) entry which is preliminary data.</text>
</comment>
<protein>
    <submittedName>
        <fullName evidence="1">Glycogen debranching enzyme</fullName>
    </submittedName>
</protein>
<evidence type="ECO:0000313" key="1">
    <source>
        <dbReference type="EMBL" id="TLD43563.1"/>
    </source>
</evidence>
<dbReference type="AlphaFoldDB" id="A0A533QFJ9"/>
<dbReference type="Proteomes" id="UP000319783">
    <property type="component" value="Unassembled WGS sequence"/>
</dbReference>
<organism evidence="1 2">
    <name type="scientific">Candidatus Jettenia ecosi</name>
    <dbReference type="NCBI Taxonomy" id="2494326"/>
    <lineage>
        <taxon>Bacteria</taxon>
        <taxon>Pseudomonadati</taxon>
        <taxon>Planctomycetota</taxon>
        <taxon>Candidatus Brocadiia</taxon>
        <taxon>Candidatus Brocadiales</taxon>
        <taxon>Candidatus Brocadiaceae</taxon>
        <taxon>Candidatus Jettenia</taxon>
    </lineage>
</organism>
<sequence>MLDHQSRYSFLSSLLQQSMVDDVEGAFPKTILSFLKDIWFQLSGKKFSEIFAASHEGLWVSHHTVLKLDPETGIFGKRIRARNSQSELLLALFKNIVAQFKFSPFFPDSVKGDLQLTPLKTKDSNPGSIAYGITDSFHLDVEGDYPIEFLVYLGDGRSLRDLRRMIEVNADIRALKDMFGYLADDSSTIFPLIPYEKIEHHKGCLSLTIKKIILDETYRLKVTMKGLEHTAPEDLEIRKDEHLEVFSYFVLDEVESYLSKGDKGRDLLKQITKKGPDWFEEKQLRLRHFSENAQEIKVIPTSEKYKLLSLPPHYKKYCDFYKKDIEIVEILIPVYKIIPLKSGASFRIDVEFTVETTRGRFRPKPLKLSDIFQKRILEFIHLLQDAKSRGDLIEEKIMSLLNMLEIAYRSLSFLIMDNTVVAGAFNYLTYFGRDTVFTHVLLKPFLLILTQQKMVQQLLNRANQQGEAAHEIDSRTHRGKEEHYDYRMRDTDFLMAISTLELLNEMNDEEMKVFLNYTDSNNRYAIVSQKPDRLLNNAVVIFRNLKNVLNIINRNGLISLKRKNDPSSANWRDAVNSFSRGTYPYDVNAVWVPYLLHLLMLCKNTIHTKNIFFDFLAKTKLSFPEESFENIESFLHFENEKIKEKIESWVTKTKKAFLITYPLDEWRMRLKNFYNEPENQDNSIQDLKKMKIGYYLREHGMGKVWFTAEEFLDDKKWEDSLRFQFQYLEERFFLPNGNPFPKVIRTYTMALDKSKKPIPILHSDLGFKAFIQSMKGDRIEEELILATELPISLGGLAIIDKNGESLGFSVANPMLSDKNGYELLLTPWEKKIGVDPKSLSPWKLLGKNAYHGWGAVWEVMIDFMVAALQDTDLQNQDYLKKHYWWLLENYTRFSRVRNREVLGFKYNCDYEDWFLTEATVEKFEINDLQAFNAAGRLRVLLKSLTPGITNFWIFKQSNTVKKEADLRTDSVAEI</sequence>
<evidence type="ECO:0000313" key="2">
    <source>
        <dbReference type="Proteomes" id="UP000319783"/>
    </source>
</evidence>
<gene>
    <name evidence="1" type="ORF">JETT_0194</name>
</gene>
<name>A0A533QFJ9_9BACT</name>
<dbReference type="EMBL" id="SULG01000002">
    <property type="protein sequence ID" value="TLD43563.1"/>
    <property type="molecule type" value="Genomic_DNA"/>
</dbReference>
<reference evidence="1 2" key="1">
    <citation type="submission" date="2019-04" db="EMBL/GenBank/DDBJ databases">
        <title>Genome of a novel bacterium Candidatus Jettenia ecosi reconstructed from metagenome of an anammox bioreactor.</title>
        <authorList>
            <person name="Mardanov A.V."/>
            <person name="Beletsky A.V."/>
            <person name="Ravin N.V."/>
            <person name="Botchkova E.A."/>
            <person name="Litti Y.V."/>
            <person name="Nozhevnikova A.N."/>
        </authorList>
    </citation>
    <scope>NUCLEOTIDE SEQUENCE [LARGE SCALE GENOMIC DNA]</scope>
    <source>
        <strain evidence="1">J2</strain>
    </source>
</reference>
<accession>A0A533QFJ9</accession>
<proteinExistence type="predicted"/>